<feature type="transmembrane region" description="Helical" evidence="1">
    <location>
        <begin position="131"/>
        <end position="148"/>
    </location>
</feature>
<keyword evidence="1" id="KW-0812">Transmembrane</keyword>
<accession>A0ABM9A4R9</accession>
<evidence type="ECO:0000256" key="1">
    <source>
        <dbReference type="SAM" id="Phobius"/>
    </source>
</evidence>
<evidence type="ECO:0000313" key="2">
    <source>
        <dbReference type="EMBL" id="CAH0539875.1"/>
    </source>
</evidence>
<keyword evidence="3" id="KW-1185">Reference proteome</keyword>
<dbReference type="Proteomes" id="UP000838748">
    <property type="component" value="Unassembled WGS sequence"/>
</dbReference>
<feature type="transmembrane region" description="Helical" evidence="1">
    <location>
        <begin position="88"/>
        <end position="110"/>
    </location>
</feature>
<dbReference type="EMBL" id="CAKLDM010000002">
    <property type="protein sequence ID" value="CAH0539875.1"/>
    <property type="molecule type" value="Genomic_DNA"/>
</dbReference>
<sequence length="267" mass="29510">MKDEVEKDFNLGGSIETAVSGDYELKAGAILKEAWNNTIKNFFSFTPAILILLIVQVAIFYIAIRLQLGDPAAILKAVENPEGLTHNFMQSIFIANFSYEVISVPIYAGVSLMAMSHAAGLSTKLGHIGKGLQFTVPLIIATLISLILQGVAGLLFPFLSLYISMAFSNSTLLICEKRISPVQSLILSFKAVNRKLFVLAGIYLLVLLMFIFATIFYGIGLIFVLPFFFHVKGIVYRNMFGIKLRIVTERKSDDDDQGNNKSQVFHA</sequence>
<gene>
    <name evidence="2" type="ORF">VMF7928_02502</name>
</gene>
<reference evidence="2" key="1">
    <citation type="submission" date="2021-11" db="EMBL/GenBank/DDBJ databases">
        <authorList>
            <person name="Rodrigo-Torres L."/>
            <person name="Arahal R. D."/>
            <person name="Lucena T."/>
        </authorList>
    </citation>
    <scope>NUCLEOTIDE SEQUENCE</scope>
    <source>
        <strain evidence="2">CECT 7928</strain>
    </source>
</reference>
<proteinExistence type="predicted"/>
<feature type="transmembrane region" description="Helical" evidence="1">
    <location>
        <begin position="42"/>
        <end position="68"/>
    </location>
</feature>
<keyword evidence="1" id="KW-0472">Membrane</keyword>
<comment type="caution">
    <text evidence="2">The sequence shown here is derived from an EMBL/GenBank/DDBJ whole genome shotgun (WGS) entry which is preliminary data.</text>
</comment>
<evidence type="ECO:0000313" key="3">
    <source>
        <dbReference type="Proteomes" id="UP000838748"/>
    </source>
</evidence>
<organism evidence="2 3">
    <name type="scientific">Vibrio marisflavi CECT 7928</name>
    <dbReference type="NCBI Taxonomy" id="634439"/>
    <lineage>
        <taxon>Bacteria</taxon>
        <taxon>Pseudomonadati</taxon>
        <taxon>Pseudomonadota</taxon>
        <taxon>Gammaproteobacteria</taxon>
        <taxon>Vibrionales</taxon>
        <taxon>Vibrionaceae</taxon>
        <taxon>Vibrio</taxon>
    </lineage>
</organism>
<protein>
    <recommendedName>
        <fullName evidence="4">Proline and glycine rich transmembrane protein gene in bax</fullName>
    </recommendedName>
</protein>
<evidence type="ECO:0008006" key="4">
    <source>
        <dbReference type="Google" id="ProtNLM"/>
    </source>
</evidence>
<keyword evidence="1" id="KW-1133">Transmembrane helix</keyword>
<feature type="transmembrane region" description="Helical" evidence="1">
    <location>
        <begin position="196"/>
        <end position="229"/>
    </location>
</feature>
<name>A0ABM9A4R9_9VIBR</name>
<dbReference type="RefSeq" id="WP_237361939.1">
    <property type="nucleotide sequence ID" value="NZ_CAKLDM010000002.1"/>
</dbReference>